<name>A0A484G7B1_COLOR</name>
<sequence>MEWQLITGRVSLHCTAHLEVSFTILTSIRSIFAGLSRLFAPPHRLSLPVTQGVRLSSNLLPLSRSTRTFRFIPVNDT</sequence>
<proteinExistence type="predicted"/>
<organism evidence="1 2">
    <name type="scientific">Colletotrichum orbiculare (strain 104-T / ATCC 96160 / CBS 514.97 / LARS 414 / MAFF 240422)</name>
    <name type="common">Cucumber anthracnose fungus</name>
    <name type="synonym">Colletotrichum lagenarium</name>
    <dbReference type="NCBI Taxonomy" id="1213857"/>
    <lineage>
        <taxon>Eukaryota</taxon>
        <taxon>Fungi</taxon>
        <taxon>Dikarya</taxon>
        <taxon>Ascomycota</taxon>
        <taxon>Pezizomycotina</taxon>
        <taxon>Sordariomycetes</taxon>
        <taxon>Hypocreomycetidae</taxon>
        <taxon>Glomerellales</taxon>
        <taxon>Glomerellaceae</taxon>
        <taxon>Colletotrichum</taxon>
        <taxon>Colletotrichum orbiculare species complex</taxon>
    </lineage>
</organism>
<evidence type="ECO:0000313" key="2">
    <source>
        <dbReference type="Proteomes" id="UP000014480"/>
    </source>
</evidence>
<reference evidence="2" key="1">
    <citation type="journal article" date="2013" name="New Phytol.">
        <title>Comparative genomic and transcriptomic analyses reveal the hemibiotrophic stage shift of Colletotrichum fungi.</title>
        <authorList>
            <person name="Gan P."/>
            <person name="Ikeda K."/>
            <person name="Irieda H."/>
            <person name="Narusaka M."/>
            <person name="O'Connell R.J."/>
            <person name="Narusaka Y."/>
            <person name="Takano Y."/>
            <person name="Kubo Y."/>
            <person name="Shirasu K."/>
        </authorList>
    </citation>
    <scope>NUCLEOTIDE SEQUENCE [LARGE SCALE GENOMIC DNA]</scope>
    <source>
        <strain evidence="2">104-T / ATCC 96160 / CBS 514.97 / LARS 414 / MAFF 240422</strain>
    </source>
</reference>
<accession>A0A484G7B1</accession>
<comment type="caution">
    <text evidence="1">The sequence shown here is derived from an EMBL/GenBank/DDBJ whole genome shotgun (WGS) entry which is preliminary data.</text>
</comment>
<dbReference type="Proteomes" id="UP000014480">
    <property type="component" value="Unassembled WGS sequence"/>
</dbReference>
<evidence type="ECO:0000313" key="1">
    <source>
        <dbReference type="EMBL" id="TDZ25487.1"/>
    </source>
</evidence>
<dbReference type="AlphaFoldDB" id="A0A484G7B1"/>
<dbReference type="EMBL" id="AMCV02000002">
    <property type="protein sequence ID" value="TDZ25487.1"/>
    <property type="molecule type" value="Genomic_DNA"/>
</dbReference>
<gene>
    <name evidence="1" type="ORF">Cob_v001942</name>
</gene>
<keyword evidence="2" id="KW-1185">Reference proteome</keyword>
<protein>
    <submittedName>
        <fullName evidence="1">Uncharacterized protein</fullName>
    </submittedName>
</protein>
<reference evidence="2" key="2">
    <citation type="journal article" date="2019" name="Mol. Plant Microbe Interact.">
        <title>Genome sequence resources for four phytopathogenic fungi from the Colletotrichum orbiculare species complex.</title>
        <authorList>
            <person name="Gan P."/>
            <person name="Tsushima A."/>
            <person name="Narusaka M."/>
            <person name="Narusaka Y."/>
            <person name="Takano Y."/>
            <person name="Kubo Y."/>
            <person name="Shirasu K."/>
        </authorList>
    </citation>
    <scope>GENOME REANNOTATION</scope>
    <source>
        <strain evidence="2">104-T / ATCC 96160 / CBS 514.97 / LARS 414 / MAFF 240422</strain>
    </source>
</reference>